<feature type="domain" description="C3H1-type" evidence="6">
    <location>
        <begin position="64"/>
        <end position="92"/>
    </location>
</feature>
<evidence type="ECO:0000256" key="3">
    <source>
        <dbReference type="ARBA" id="ARBA00022833"/>
    </source>
</evidence>
<evidence type="ECO:0000256" key="1">
    <source>
        <dbReference type="ARBA" id="ARBA00022723"/>
    </source>
</evidence>
<dbReference type="Gene3D" id="4.10.1000.10">
    <property type="entry name" value="Zinc finger, CCCH-type"/>
    <property type="match status" value="1"/>
</dbReference>
<dbReference type="Proteomes" id="UP001443914">
    <property type="component" value="Unassembled WGS sequence"/>
</dbReference>
<evidence type="ECO:0000256" key="4">
    <source>
        <dbReference type="ARBA" id="ARBA00023125"/>
    </source>
</evidence>
<dbReference type="InterPro" id="IPR036855">
    <property type="entry name" value="Znf_CCCH_sf"/>
</dbReference>
<dbReference type="InterPro" id="IPR000571">
    <property type="entry name" value="Znf_CCCH"/>
</dbReference>
<dbReference type="GO" id="GO:0003677">
    <property type="term" value="F:DNA binding"/>
    <property type="evidence" value="ECO:0007669"/>
    <property type="project" value="UniProtKB-KW"/>
</dbReference>
<comment type="caution">
    <text evidence="7">The sequence shown here is derived from an EMBL/GenBank/DDBJ whole genome shotgun (WGS) entry which is preliminary data.</text>
</comment>
<evidence type="ECO:0000313" key="8">
    <source>
        <dbReference type="Proteomes" id="UP001443914"/>
    </source>
</evidence>
<dbReference type="InterPro" id="IPR050974">
    <property type="entry name" value="Plant_ZF_CCCH"/>
</dbReference>
<feature type="zinc finger region" description="C3H1-type" evidence="5">
    <location>
        <begin position="64"/>
        <end position="92"/>
    </location>
</feature>
<sequence length="126" mass="14882">MFRQWCILQDDESKSEFSQSEAQPDCKFYMKTGNCKYGSMCKYHHPLDRRSAEVTLNSLGLPLRQQEKACPFYLHYRKCKFGVACKFDHLDHRLMYCALLLDDSDDGQTHVIWNWTIVGLCMHKCF</sequence>
<evidence type="ECO:0000259" key="6">
    <source>
        <dbReference type="PROSITE" id="PS50103"/>
    </source>
</evidence>
<keyword evidence="3 5" id="KW-0862">Zinc</keyword>
<dbReference type="PROSITE" id="PS50103">
    <property type="entry name" value="ZF_C3H1"/>
    <property type="match status" value="2"/>
</dbReference>
<name>A0AAW1J8N0_SAPOF</name>
<proteinExistence type="predicted"/>
<dbReference type="SMART" id="SM00356">
    <property type="entry name" value="ZnF_C3H1"/>
    <property type="match status" value="2"/>
</dbReference>
<feature type="zinc finger region" description="C3H1-type" evidence="5">
    <location>
        <begin position="20"/>
        <end position="48"/>
    </location>
</feature>
<evidence type="ECO:0000256" key="2">
    <source>
        <dbReference type="ARBA" id="ARBA00022771"/>
    </source>
</evidence>
<dbReference type="GO" id="GO:0008270">
    <property type="term" value="F:zinc ion binding"/>
    <property type="evidence" value="ECO:0007669"/>
    <property type="project" value="UniProtKB-KW"/>
</dbReference>
<keyword evidence="4" id="KW-0238">DNA-binding</keyword>
<keyword evidence="1 5" id="KW-0479">Metal-binding</keyword>
<dbReference type="PANTHER" id="PTHR12506">
    <property type="entry name" value="PROTEIN PHOSPHATASE RELATED"/>
    <property type="match status" value="1"/>
</dbReference>
<accession>A0AAW1J8N0</accession>
<dbReference type="PANTHER" id="PTHR12506:SF50">
    <property type="entry name" value="ZINC FINGER CCCH DOMAIN-CONTAINING PROTEIN 26"/>
    <property type="match status" value="1"/>
</dbReference>
<reference evidence="7" key="1">
    <citation type="submission" date="2024-03" db="EMBL/GenBank/DDBJ databases">
        <title>WGS assembly of Saponaria officinalis var. Norfolk2.</title>
        <authorList>
            <person name="Jenkins J."/>
            <person name="Shu S."/>
            <person name="Grimwood J."/>
            <person name="Barry K."/>
            <person name="Goodstein D."/>
            <person name="Schmutz J."/>
            <person name="Leebens-Mack J."/>
            <person name="Osbourn A."/>
        </authorList>
    </citation>
    <scope>NUCLEOTIDE SEQUENCE [LARGE SCALE GENOMIC DNA]</scope>
    <source>
        <strain evidence="7">JIC</strain>
    </source>
</reference>
<dbReference type="AlphaFoldDB" id="A0AAW1J8N0"/>
<protein>
    <recommendedName>
        <fullName evidence="6">C3H1-type domain-containing protein</fullName>
    </recommendedName>
</protein>
<organism evidence="7 8">
    <name type="scientific">Saponaria officinalis</name>
    <name type="common">Common soapwort</name>
    <name type="synonym">Lychnis saponaria</name>
    <dbReference type="NCBI Taxonomy" id="3572"/>
    <lineage>
        <taxon>Eukaryota</taxon>
        <taxon>Viridiplantae</taxon>
        <taxon>Streptophyta</taxon>
        <taxon>Embryophyta</taxon>
        <taxon>Tracheophyta</taxon>
        <taxon>Spermatophyta</taxon>
        <taxon>Magnoliopsida</taxon>
        <taxon>eudicotyledons</taxon>
        <taxon>Gunneridae</taxon>
        <taxon>Pentapetalae</taxon>
        <taxon>Caryophyllales</taxon>
        <taxon>Caryophyllaceae</taxon>
        <taxon>Caryophylleae</taxon>
        <taxon>Saponaria</taxon>
    </lineage>
</organism>
<feature type="domain" description="C3H1-type" evidence="6">
    <location>
        <begin position="20"/>
        <end position="48"/>
    </location>
</feature>
<evidence type="ECO:0000256" key="5">
    <source>
        <dbReference type="PROSITE-ProRule" id="PRU00723"/>
    </source>
</evidence>
<dbReference type="GO" id="GO:0003729">
    <property type="term" value="F:mRNA binding"/>
    <property type="evidence" value="ECO:0007669"/>
    <property type="project" value="UniProtKB-ARBA"/>
</dbReference>
<keyword evidence="8" id="KW-1185">Reference proteome</keyword>
<dbReference type="Pfam" id="PF00642">
    <property type="entry name" value="zf-CCCH"/>
    <property type="match status" value="2"/>
</dbReference>
<dbReference type="SUPFAM" id="SSF90229">
    <property type="entry name" value="CCCH zinc finger"/>
    <property type="match status" value="1"/>
</dbReference>
<gene>
    <name evidence="7" type="ORF">RND81_08G139100</name>
</gene>
<keyword evidence="2 5" id="KW-0863">Zinc-finger</keyword>
<evidence type="ECO:0000313" key="7">
    <source>
        <dbReference type="EMBL" id="KAK9698899.1"/>
    </source>
</evidence>
<dbReference type="EMBL" id="JBDFQZ010000008">
    <property type="protein sequence ID" value="KAK9698899.1"/>
    <property type="molecule type" value="Genomic_DNA"/>
</dbReference>